<keyword evidence="4" id="KW-1185">Reference proteome</keyword>
<dbReference type="Gene3D" id="1.10.238.10">
    <property type="entry name" value="EF-hand"/>
    <property type="match status" value="1"/>
</dbReference>
<proteinExistence type="predicted"/>
<dbReference type="PROSITE" id="PS00018">
    <property type="entry name" value="EF_HAND_1"/>
    <property type="match status" value="1"/>
</dbReference>
<evidence type="ECO:0000259" key="2">
    <source>
        <dbReference type="PROSITE" id="PS50222"/>
    </source>
</evidence>
<dbReference type="Pfam" id="PF13499">
    <property type="entry name" value="EF-hand_7"/>
    <property type="match status" value="1"/>
</dbReference>
<accession>A0A226EBA1</accession>
<dbReference type="SUPFAM" id="SSF47473">
    <property type="entry name" value="EF-hand"/>
    <property type="match status" value="1"/>
</dbReference>
<name>A0A226EBA1_FOLCA</name>
<dbReference type="PROSITE" id="PS50222">
    <property type="entry name" value="EF_HAND_2"/>
    <property type="match status" value="2"/>
</dbReference>
<keyword evidence="1" id="KW-0106">Calcium</keyword>
<dbReference type="CDD" id="cd00051">
    <property type="entry name" value="EFh"/>
    <property type="match status" value="1"/>
</dbReference>
<feature type="domain" description="EF-hand" evidence="2">
    <location>
        <begin position="117"/>
        <end position="152"/>
    </location>
</feature>
<dbReference type="InterPro" id="IPR018247">
    <property type="entry name" value="EF_Hand_1_Ca_BS"/>
</dbReference>
<dbReference type="EMBL" id="LNIX01000005">
    <property type="protein sequence ID" value="OXA54845.1"/>
    <property type="molecule type" value="Genomic_DNA"/>
</dbReference>
<dbReference type="PRINTS" id="PR01697">
    <property type="entry name" value="PARVALBUMIN"/>
</dbReference>
<sequence>MSQNRRYSSREVEEPFRKMPSFKDASISVSDLDPFFKAIGFTCTPEQFQGYENYSNKLLDGRFPLDLCIKSLGSVDDAEELLKIHITAMDKDKDGFIDENEFKTILVTLRTHMGHDYPNVDYAQFVKEADTNQDGKISIDEAVEWFVKRGKGKK</sequence>
<dbReference type="AlphaFoldDB" id="A0A226EBA1"/>
<dbReference type="InterPro" id="IPR002048">
    <property type="entry name" value="EF_hand_dom"/>
</dbReference>
<gene>
    <name evidence="3" type="ORF">Fcan01_10225</name>
</gene>
<comment type="caution">
    <text evidence="3">The sequence shown here is derived from an EMBL/GenBank/DDBJ whole genome shotgun (WGS) entry which is preliminary data.</text>
</comment>
<evidence type="ECO:0000313" key="4">
    <source>
        <dbReference type="Proteomes" id="UP000198287"/>
    </source>
</evidence>
<protein>
    <submittedName>
        <fullName evidence="3">Calmodulin-like protein 4</fullName>
    </submittedName>
</protein>
<dbReference type="GO" id="GO:0005509">
    <property type="term" value="F:calcium ion binding"/>
    <property type="evidence" value="ECO:0007669"/>
    <property type="project" value="InterPro"/>
</dbReference>
<evidence type="ECO:0000256" key="1">
    <source>
        <dbReference type="ARBA" id="ARBA00022837"/>
    </source>
</evidence>
<dbReference type="SMART" id="SM00054">
    <property type="entry name" value="EFh"/>
    <property type="match status" value="2"/>
</dbReference>
<dbReference type="OrthoDB" id="6480673at2759"/>
<evidence type="ECO:0000313" key="3">
    <source>
        <dbReference type="EMBL" id="OXA54845.1"/>
    </source>
</evidence>
<reference evidence="3 4" key="1">
    <citation type="submission" date="2015-12" db="EMBL/GenBank/DDBJ databases">
        <title>The genome of Folsomia candida.</title>
        <authorList>
            <person name="Faddeeva A."/>
            <person name="Derks M.F."/>
            <person name="Anvar Y."/>
            <person name="Smit S."/>
            <person name="Van Straalen N."/>
            <person name="Roelofs D."/>
        </authorList>
    </citation>
    <scope>NUCLEOTIDE SEQUENCE [LARGE SCALE GENOMIC DNA]</scope>
    <source>
        <strain evidence="3 4">VU population</strain>
        <tissue evidence="3">Whole body</tissue>
    </source>
</reference>
<feature type="domain" description="EF-hand" evidence="2">
    <location>
        <begin position="77"/>
        <end position="112"/>
    </location>
</feature>
<dbReference type="InterPro" id="IPR011992">
    <property type="entry name" value="EF-hand-dom_pair"/>
</dbReference>
<organism evidence="3 4">
    <name type="scientific">Folsomia candida</name>
    <name type="common">Springtail</name>
    <dbReference type="NCBI Taxonomy" id="158441"/>
    <lineage>
        <taxon>Eukaryota</taxon>
        <taxon>Metazoa</taxon>
        <taxon>Ecdysozoa</taxon>
        <taxon>Arthropoda</taxon>
        <taxon>Hexapoda</taxon>
        <taxon>Collembola</taxon>
        <taxon>Entomobryomorpha</taxon>
        <taxon>Isotomoidea</taxon>
        <taxon>Isotomidae</taxon>
        <taxon>Proisotominae</taxon>
        <taxon>Folsomia</taxon>
    </lineage>
</organism>
<dbReference type="Proteomes" id="UP000198287">
    <property type="component" value="Unassembled WGS sequence"/>
</dbReference>